<accession>A0A1I4ABA9</accession>
<evidence type="ECO:0000313" key="2">
    <source>
        <dbReference type="Proteomes" id="UP000199598"/>
    </source>
</evidence>
<dbReference type="Gene3D" id="3.90.1140.10">
    <property type="entry name" value="Cyclic phosphodiesterase"/>
    <property type="match status" value="1"/>
</dbReference>
<dbReference type="RefSeq" id="WP_093519902.1">
    <property type="nucleotide sequence ID" value="NZ_FOSK01000006.1"/>
</dbReference>
<dbReference type="Pfam" id="PF06299">
    <property type="entry name" value="DUF1045"/>
    <property type="match status" value="1"/>
</dbReference>
<gene>
    <name evidence="1" type="ORF">SAMN04488518_106104</name>
</gene>
<dbReference type="InterPro" id="IPR009389">
    <property type="entry name" value="DUF1045"/>
</dbReference>
<dbReference type="EMBL" id="FOSK01000006">
    <property type="protein sequence ID" value="SFK53688.1"/>
    <property type="molecule type" value="Genomic_DNA"/>
</dbReference>
<proteinExistence type="predicted"/>
<evidence type="ECO:0000313" key="1">
    <source>
        <dbReference type="EMBL" id="SFK53688.1"/>
    </source>
</evidence>
<name>A0A1I4ABA9_9HYPH</name>
<dbReference type="Proteomes" id="UP000199598">
    <property type="component" value="Unassembled WGS sequence"/>
</dbReference>
<dbReference type="PIRSF" id="PIRSF033328">
    <property type="entry name" value="Phest_Mll4975"/>
    <property type="match status" value="1"/>
</dbReference>
<dbReference type="NCBIfam" id="TIGR03223">
    <property type="entry name" value="Phn_opern_protn"/>
    <property type="match status" value="1"/>
</dbReference>
<comment type="caution">
    <text evidence="1">The sequence shown here is derived from an EMBL/GenBank/DDBJ whole genome shotgun (WGS) entry which is preliminary data.</text>
</comment>
<keyword evidence="2" id="KW-1185">Reference proteome</keyword>
<sequence length="232" mass="26245">MRYSIYFTHPQSAKLTELGSQWLGRSAFSNDSLAHPHLNEFEPAHLHSITEDARRYGFHATMKPPFHLAEGKSQEDAKAAFSAFAKQTSAFTIEGLAPNFLGKFLALTPTQPSDQLNGLAAQCIKQFDHLRAPLSEQDIERRRKANLTPQQDAYMLEWGYPYIFKHFHFHMTLSKRLEEEAERKALQAAAEDHFKPVIHQPISISHLALCVEPEAGAPFQVIEIRPLEGQVA</sequence>
<reference evidence="1 2" key="1">
    <citation type="submission" date="2016-10" db="EMBL/GenBank/DDBJ databases">
        <authorList>
            <person name="Varghese N."/>
            <person name="Submissions S."/>
        </authorList>
    </citation>
    <scope>NUCLEOTIDE SEQUENCE [LARGE SCALE GENOMIC DNA]</scope>
    <source>
        <strain evidence="1 2">DSM 16392</strain>
    </source>
</reference>
<protein>
    <submittedName>
        <fullName evidence="1">Phosphonate metabolism protein</fullName>
    </submittedName>
</protein>
<dbReference type="InterPro" id="IPR009097">
    <property type="entry name" value="Cyclic_Pdiesterase"/>
</dbReference>
<dbReference type="SUPFAM" id="SSF55144">
    <property type="entry name" value="LigT-like"/>
    <property type="match status" value="1"/>
</dbReference>
<organism evidence="1 2">
    <name type="scientific">Pseudovibrio ascidiaceicola</name>
    <dbReference type="NCBI Taxonomy" id="285279"/>
    <lineage>
        <taxon>Bacteria</taxon>
        <taxon>Pseudomonadati</taxon>
        <taxon>Pseudomonadota</taxon>
        <taxon>Alphaproteobacteria</taxon>
        <taxon>Hyphomicrobiales</taxon>
        <taxon>Stappiaceae</taxon>
        <taxon>Pseudovibrio</taxon>
    </lineage>
</organism>